<dbReference type="Gene3D" id="3.40.50.2300">
    <property type="match status" value="1"/>
</dbReference>
<evidence type="ECO:0000256" key="2">
    <source>
        <dbReference type="ARBA" id="ARBA00023012"/>
    </source>
</evidence>
<dbReference type="RefSeq" id="WP_326123662.1">
    <property type="nucleotide sequence ID" value="NZ_JARSFG010000016.1"/>
</dbReference>
<keyword evidence="11" id="KW-1185">Reference proteome</keyword>
<feature type="domain" description="Response regulatory" evidence="8">
    <location>
        <begin position="3"/>
        <end position="116"/>
    </location>
</feature>
<dbReference type="PANTHER" id="PTHR48111:SF73">
    <property type="entry name" value="ALKALINE PHOSPHATASE SYNTHESIS TRANSCRIPTIONAL REGULATORY PROTEIN PHOP"/>
    <property type="match status" value="1"/>
</dbReference>
<keyword evidence="3" id="KW-0805">Transcription regulation</keyword>
<dbReference type="GO" id="GO:0005829">
    <property type="term" value="C:cytosol"/>
    <property type="evidence" value="ECO:0007669"/>
    <property type="project" value="TreeGrafter"/>
</dbReference>
<dbReference type="SMART" id="SM00862">
    <property type="entry name" value="Trans_reg_C"/>
    <property type="match status" value="1"/>
</dbReference>
<dbReference type="PANTHER" id="PTHR48111">
    <property type="entry name" value="REGULATOR OF RPOS"/>
    <property type="match status" value="1"/>
</dbReference>
<dbReference type="Gene3D" id="6.10.250.690">
    <property type="match status" value="1"/>
</dbReference>
<organism evidence="10 11">
    <name type="scientific">Metasolibacillus meyeri</name>
    <dbReference type="NCBI Taxonomy" id="1071052"/>
    <lineage>
        <taxon>Bacteria</taxon>
        <taxon>Bacillati</taxon>
        <taxon>Bacillota</taxon>
        <taxon>Bacilli</taxon>
        <taxon>Bacillales</taxon>
        <taxon>Caryophanaceae</taxon>
        <taxon>Metasolibacillus</taxon>
    </lineage>
</organism>
<dbReference type="PROSITE" id="PS50110">
    <property type="entry name" value="RESPONSE_REGULATORY"/>
    <property type="match status" value="1"/>
</dbReference>
<keyword evidence="1 6" id="KW-0597">Phosphoprotein</keyword>
<dbReference type="Proteomes" id="UP001344888">
    <property type="component" value="Unassembled WGS sequence"/>
</dbReference>
<dbReference type="Pfam" id="PF00486">
    <property type="entry name" value="Trans_reg_C"/>
    <property type="match status" value="1"/>
</dbReference>
<keyword evidence="4 7" id="KW-0238">DNA-binding</keyword>
<dbReference type="InterPro" id="IPR001789">
    <property type="entry name" value="Sig_transdc_resp-reg_receiver"/>
</dbReference>
<evidence type="ECO:0000256" key="4">
    <source>
        <dbReference type="ARBA" id="ARBA00023125"/>
    </source>
</evidence>
<dbReference type="FunFam" id="3.40.50.2300:FF:000001">
    <property type="entry name" value="DNA-binding response regulator PhoB"/>
    <property type="match status" value="1"/>
</dbReference>
<evidence type="ECO:0000256" key="1">
    <source>
        <dbReference type="ARBA" id="ARBA00022553"/>
    </source>
</evidence>
<evidence type="ECO:0000256" key="6">
    <source>
        <dbReference type="PROSITE-ProRule" id="PRU00169"/>
    </source>
</evidence>
<protein>
    <submittedName>
        <fullName evidence="10">Response regulator transcription factor</fullName>
    </submittedName>
</protein>
<sequence>MQTVLLIDDEQRMLDLVELFLIPHGIACLKETSGENALEILKEKEVDLVLLDVMMPYMDGWQVCQKIREYSNIPIIMLTARADKLDLVKGLELGADDYIAKPFDERELVARVNVQLRRASENNKSKKAVICFKKFMLDTEMYALHYEHLTIQLTYKEFYIVKALISRPSKTFTREELLSVAWEYETEIDIRTVDSHIRNLRDKLKKANFPTDTFLKTVWGIGYKWH</sequence>
<evidence type="ECO:0000313" key="10">
    <source>
        <dbReference type="EMBL" id="MEC1179165.1"/>
    </source>
</evidence>
<dbReference type="InterPro" id="IPR016032">
    <property type="entry name" value="Sig_transdc_resp-reg_C-effctor"/>
</dbReference>
<keyword evidence="5" id="KW-0804">Transcription</keyword>
<dbReference type="Pfam" id="PF00072">
    <property type="entry name" value="Response_reg"/>
    <property type="match status" value="1"/>
</dbReference>
<dbReference type="SUPFAM" id="SSF52172">
    <property type="entry name" value="CheY-like"/>
    <property type="match status" value="1"/>
</dbReference>
<dbReference type="AlphaFoldDB" id="A0AAW9NTA2"/>
<dbReference type="InterPro" id="IPR036388">
    <property type="entry name" value="WH-like_DNA-bd_sf"/>
</dbReference>
<evidence type="ECO:0000256" key="7">
    <source>
        <dbReference type="PROSITE-ProRule" id="PRU01091"/>
    </source>
</evidence>
<dbReference type="Gene3D" id="1.10.10.10">
    <property type="entry name" value="Winged helix-like DNA-binding domain superfamily/Winged helix DNA-binding domain"/>
    <property type="match status" value="1"/>
</dbReference>
<evidence type="ECO:0000256" key="5">
    <source>
        <dbReference type="ARBA" id="ARBA00023163"/>
    </source>
</evidence>
<dbReference type="InterPro" id="IPR039420">
    <property type="entry name" value="WalR-like"/>
</dbReference>
<feature type="DNA-binding region" description="OmpR/PhoB-type" evidence="7">
    <location>
        <begin position="127"/>
        <end position="226"/>
    </location>
</feature>
<dbReference type="InterPro" id="IPR011006">
    <property type="entry name" value="CheY-like_superfamily"/>
</dbReference>
<reference evidence="10 11" key="1">
    <citation type="submission" date="2023-03" db="EMBL/GenBank/DDBJ databases">
        <title>Bacillus Genome Sequencing.</title>
        <authorList>
            <person name="Dunlap C."/>
        </authorList>
    </citation>
    <scope>NUCLEOTIDE SEQUENCE [LARGE SCALE GENOMIC DNA]</scope>
    <source>
        <strain evidence="10 11">B-59205</strain>
    </source>
</reference>
<dbReference type="GO" id="GO:0000156">
    <property type="term" value="F:phosphorelay response regulator activity"/>
    <property type="evidence" value="ECO:0007669"/>
    <property type="project" value="TreeGrafter"/>
</dbReference>
<dbReference type="CDD" id="cd17574">
    <property type="entry name" value="REC_OmpR"/>
    <property type="match status" value="1"/>
</dbReference>
<name>A0AAW9NTA2_9BACL</name>
<feature type="domain" description="OmpR/PhoB-type" evidence="9">
    <location>
        <begin position="127"/>
        <end position="226"/>
    </location>
</feature>
<dbReference type="GO" id="GO:0000976">
    <property type="term" value="F:transcription cis-regulatory region binding"/>
    <property type="evidence" value="ECO:0007669"/>
    <property type="project" value="TreeGrafter"/>
</dbReference>
<keyword evidence="2" id="KW-0902">Two-component regulatory system</keyword>
<dbReference type="InterPro" id="IPR001867">
    <property type="entry name" value="OmpR/PhoB-type_DNA-bd"/>
</dbReference>
<evidence type="ECO:0000259" key="8">
    <source>
        <dbReference type="PROSITE" id="PS50110"/>
    </source>
</evidence>
<feature type="modified residue" description="4-aspartylphosphate" evidence="6">
    <location>
        <position position="52"/>
    </location>
</feature>
<evidence type="ECO:0000256" key="3">
    <source>
        <dbReference type="ARBA" id="ARBA00023015"/>
    </source>
</evidence>
<evidence type="ECO:0000313" key="11">
    <source>
        <dbReference type="Proteomes" id="UP001344888"/>
    </source>
</evidence>
<proteinExistence type="predicted"/>
<dbReference type="GO" id="GO:0032993">
    <property type="term" value="C:protein-DNA complex"/>
    <property type="evidence" value="ECO:0007669"/>
    <property type="project" value="TreeGrafter"/>
</dbReference>
<dbReference type="EMBL" id="JARSFG010000016">
    <property type="protein sequence ID" value="MEC1179165.1"/>
    <property type="molecule type" value="Genomic_DNA"/>
</dbReference>
<dbReference type="GO" id="GO:0006355">
    <property type="term" value="P:regulation of DNA-templated transcription"/>
    <property type="evidence" value="ECO:0007669"/>
    <property type="project" value="InterPro"/>
</dbReference>
<gene>
    <name evidence="10" type="ORF">P9B03_11780</name>
</gene>
<comment type="caution">
    <text evidence="10">The sequence shown here is derived from an EMBL/GenBank/DDBJ whole genome shotgun (WGS) entry which is preliminary data.</text>
</comment>
<dbReference type="PROSITE" id="PS51755">
    <property type="entry name" value="OMPR_PHOB"/>
    <property type="match status" value="1"/>
</dbReference>
<dbReference type="CDD" id="cd00383">
    <property type="entry name" value="trans_reg_C"/>
    <property type="match status" value="1"/>
</dbReference>
<dbReference type="SUPFAM" id="SSF46894">
    <property type="entry name" value="C-terminal effector domain of the bipartite response regulators"/>
    <property type="match status" value="1"/>
</dbReference>
<evidence type="ECO:0000259" key="9">
    <source>
        <dbReference type="PROSITE" id="PS51755"/>
    </source>
</evidence>
<accession>A0AAW9NTA2</accession>
<dbReference type="SMART" id="SM00448">
    <property type="entry name" value="REC"/>
    <property type="match status" value="1"/>
</dbReference>